<evidence type="ECO:0000313" key="5">
    <source>
        <dbReference type="Proteomes" id="UP000297598"/>
    </source>
</evidence>
<proteinExistence type="predicted"/>
<feature type="transmembrane region" description="Helical" evidence="1">
    <location>
        <begin position="289"/>
        <end position="309"/>
    </location>
</feature>
<dbReference type="Proteomes" id="UP000254047">
    <property type="component" value="Unassembled WGS sequence"/>
</dbReference>
<dbReference type="EC" id="2.4.1.-" evidence="2"/>
<evidence type="ECO:0000313" key="3">
    <source>
        <dbReference type="EMBL" id="TGE16705.1"/>
    </source>
</evidence>
<dbReference type="EMBL" id="UHDO01000001">
    <property type="protein sequence ID" value="SUM43073.1"/>
    <property type="molecule type" value="Genomic_DNA"/>
</dbReference>
<evidence type="ECO:0000313" key="4">
    <source>
        <dbReference type="Proteomes" id="UP000254047"/>
    </source>
</evidence>
<feature type="transmembrane region" description="Helical" evidence="1">
    <location>
        <begin position="254"/>
        <end position="277"/>
    </location>
</feature>
<gene>
    <name evidence="3" type="ORF">BJR09_08360</name>
    <name evidence="2" type="ORF">NCTC13830_00598</name>
</gene>
<evidence type="ECO:0000256" key="1">
    <source>
        <dbReference type="SAM" id="Phobius"/>
    </source>
</evidence>
<dbReference type="OrthoDB" id="1821221at2"/>
<feature type="transmembrane region" description="Helical" evidence="1">
    <location>
        <begin position="9"/>
        <end position="27"/>
    </location>
</feature>
<protein>
    <submittedName>
        <fullName evidence="2">Glucosyltransferase</fullName>
        <ecNumber evidence="2">2.4.1.-</ecNumber>
    </submittedName>
</protein>
<feature type="transmembrane region" description="Helical" evidence="1">
    <location>
        <begin position="69"/>
        <end position="88"/>
    </location>
</feature>
<feature type="transmembrane region" description="Helical" evidence="1">
    <location>
        <begin position="176"/>
        <end position="192"/>
    </location>
</feature>
<keyword evidence="2" id="KW-0328">Glycosyltransferase</keyword>
<feature type="transmembrane region" description="Helical" evidence="1">
    <location>
        <begin position="376"/>
        <end position="396"/>
    </location>
</feature>
<keyword evidence="1" id="KW-1133">Transmembrane helix</keyword>
<dbReference type="EMBL" id="SRLS01000012">
    <property type="protein sequence ID" value="TGE16705.1"/>
    <property type="molecule type" value="Genomic_DNA"/>
</dbReference>
<evidence type="ECO:0000313" key="2">
    <source>
        <dbReference type="EMBL" id="SUM43073.1"/>
    </source>
</evidence>
<feature type="transmembrane region" description="Helical" evidence="1">
    <location>
        <begin position="100"/>
        <end position="119"/>
    </location>
</feature>
<feature type="transmembrane region" description="Helical" evidence="1">
    <location>
        <begin position="315"/>
        <end position="343"/>
    </location>
</feature>
<keyword evidence="1" id="KW-0472">Membrane</keyword>
<sequence>MFRLKQHELYIWLLGLFIFYCYFAFMMPLHSSDWFWGSCQGMQAVTNHFEQIDGDYISNLLAFAITQSATLRVASYSTISILFVLMMLKFVTYTFSTNTFILIILFIFIIPNSIFAQSYGNFELFYSYVFGTCIALYILHFVVSSFILENEFKFWNICIFWIACVIGQWFAETLTFYNVMMLLSALIIYFIWKRKINFNLLIGFMLTLCGTFIMLFNEIYIYYFINIKNLRAQVDELGFLHKIKMTLFEQLPQYIFFDNILLISLIAIVLIILLVNNVAFKEWARYKRFCLIFGISALPIYKILIYVPFNLKQLAILYSYGIVNMTICLIFYISVFIATFYIVKNRYMRVVIGGIGISIILNAIPIFLIGKVVPQYFFMIYTLWCLLAVILLTTLGRLTQTMFNIFKLLTILLMIIYIVVCTTLHFENEKRLDNIHTQLETHKNELVIHHLPFETYFSGMTPTNEIDKENFKEYHHIPNNKKIKVLPFEITETND</sequence>
<reference evidence="2 4" key="1">
    <citation type="submission" date="2018-06" db="EMBL/GenBank/DDBJ databases">
        <authorList>
            <consortium name="Pathogen Informatics"/>
            <person name="Doyle S."/>
        </authorList>
    </citation>
    <scope>NUCLEOTIDE SEQUENCE [LARGE SCALE GENOMIC DNA]</scope>
    <source>
        <strain evidence="2 4">NCTC13830</strain>
    </source>
</reference>
<name>A0A380FYP9_9STAP</name>
<keyword evidence="1" id="KW-0812">Transmembrane</keyword>
<feature type="transmembrane region" description="Helical" evidence="1">
    <location>
        <begin position="199"/>
        <end position="225"/>
    </location>
</feature>
<keyword evidence="5" id="KW-1185">Reference proteome</keyword>
<dbReference type="Proteomes" id="UP000297598">
    <property type="component" value="Unassembled WGS sequence"/>
</dbReference>
<feature type="transmembrane region" description="Helical" evidence="1">
    <location>
        <begin position="408"/>
        <end position="426"/>
    </location>
</feature>
<reference evidence="3 5" key="2">
    <citation type="submission" date="2019-04" db="EMBL/GenBank/DDBJ databases">
        <title>Genomic characterization of Staphylococcus petrasii strains.</title>
        <authorList>
            <person name="Vrbovska V."/>
            <person name="Kovarovic V."/>
            <person name="Maslanova I."/>
            <person name="Indrakova A."/>
            <person name="Petras P."/>
            <person name="Sedo O."/>
            <person name="Svec P."/>
            <person name="Fisarova L."/>
            <person name="Sedlacek I."/>
            <person name="Doskar J."/>
            <person name="Pantucek R."/>
        </authorList>
    </citation>
    <scope>NUCLEOTIDE SEQUENCE [LARGE SCALE GENOMIC DNA]</scope>
    <source>
        <strain evidence="3 5">P5404</strain>
    </source>
</reference>
<feature type="transmembrane region" description="Helical" evidence="1">
    <location>
        <begin position="350"/>
        <end position="370"/>
    </location>
</feature>
<accession>A0A380FYP9</accession>
<dbReference type="AlphaFoldDB" id="A0A380FYP9"/>
<feature type="transmembrane region" description="Helical" evidence="1">
    <location>
        <begin position="154"/>
        <end position="170"/>
    </location>
</feature>
<organism evidence="2 4">
    <name type="scientific">Staphylococcus petrasii</name>
    <dbReference type="NCBI Taxonomy" id="1276936"/>
    <lineage>
        <taxon>Bacteria</taxon>
        <taxon>Bacillati</taxon>
        <taxon>Bacillota</taxon>
        <taxon>Bacilli</taxon>
        <taxon>Bacillales</taxon>
        <taxon>Staphylococcaceae</taxon>
        <taxon>Staphylococcus</taxon>
    </lineage>
</organism>
<dbReference type="GO" id="GO:0016757">
    <property type="term" value="F:glycosyltransferase activity"/>
    <property type="evidence" value="ECO:0007669"/>
    <property type="project" value="UniProtKB-KW"/>
</dbReference>
<feature type="transmembrane region" description="Helical" evidence="1">
    <location>
        <begin position="125"/>
        <end position="147"/>
    </location>
</feature>
<keyword evidence="2" id="KW-0808">Transferase</keyword>
<dbReference type="RefSeq" id="WP_103298461.1">
    <property type="nucleotide sequence ID" value="NZ_PPQT01000078.1"/>
</dbReference>